<accession>A0A323UNA4</accession>
<comment type="similarity">
    <text evidence="2">Belongs to the HAD-like hydrolase superfamily. CbbY/CbbZ/Gph/YieH family.</text>
</comment>
<dbReference type="SUPFAM" id="SSF56784">
    <property type="entry name" value="HAD-like"/>
    <property type="match status" value="1"/>
</dbReference>
<dbReference type="NCBIfam" id="TIGR01549">
    <property type="entry name" value="HAD-SF-IA-v1"/>
    <property type="match status" value="1"/>
</dbReference>
<dbReference type="SFLD" id="SFLDS00003">
    <property type="entry name" value="Haloacid_Dehalogenase"/>
    <property type="match status" value="1"/>
</dbReference>
<dbReference type="GO" id="GO:0016787">
    <property type="term" value="F:hydrolase activity"/>
    <property type="evidence" value="ECO:0007669"/>
    <property type="project" value="UniProtKB-KW"/>
</dbReference>
<comment type="cofactor">
    <cofactor evidence="1">
        <name>Mg(2+)</name>
        <dbReference type="ChEBI" id="CHEBI:18420"/>
    </cofactor>
</comment>
<dbReference type="PANTHER" id="PTHR46193:SF10">
    <property type="entry name" value="6-PHOSPHOGLUCONATE PHOSPHATASE"/>
    <property type="match status" value="1"/>
</dbReference>
<organism evidence="5 6">
    <name type="scientific">Rhodopseudomonas palustris</name>
    <dbReference type="NCBI Taxonomy" id="1076"/>
    <lineage>
        <taxon>Bacteria</taxon>
        <taxon>Pseudomonadati</taxon>
        <taxon>Pseudomonadota</taxon>
        <taxon>Alphaproteobacteria</taxon>
        <taxon>Hyphomicrobiales</taxon>
        <taxon>Nitrobacteraceae</taxon>
        <taxon>Rhodopseudomonas</taxon>
    </lineage>
</organism>
<reference evidence="5 6" key="1">
    <citation type="submission" date="2018-06" db="EMBL/GenBank/DDBJ databases">
        <title>Draft Whole-Genome Sequence of the purple photosynthetic bacterium Rhodospeudomonas palustris XCP.</title>
        <authorList>
            <person name="Rayyan A."/>
            <person name="Meyer T.E."/>
            <person name="Kyndt J.A."/>
        </authorList>
    </citation>
    <scope>NUCLEOTIDE SEQUENCE [LARGE SCALE GENOMIC DNA]</scope>
    <source>
        <strain evidence="5 6">XCP</strain>
    </source>
</reference>
<dbReference type="SFLD" id="SFLDG01129">
    <property type="entry name" value="C1.5:_HAD__Beta-PGM__Phosphata"/>
    <property type="match status" value="1"/>
</dbReference>
<dbReference type="OrthoDB" id="9797743at2"/>
<dbReference type="InterPro" id="IPR023214">
    <property type="entry name" value="HAD_sf"/>
</dbReference>
<name>A0A323UNA4_RHOPL</name>
<evidence type="ECO:0000256" key="3">
    <source>
        <dbReference type="ARBA" id="ARBA00022723"/>
    </source>
</evidence>
<evidence type="ECO:0000313" key="5">
    <source>
        <dbReference type="EMBL" id="PZA13994.1"/>
    </source>
</evidence>
<dbReference type="Gene3D" id="3.40.50.1000">
    <property type="entry name" value="HAD superfamily/HAD-like"/>
    <property type="match status" value="1"/>
</dbReference>
<keyword evidence="5" id="KW-0378">Hydrolase</keyword>
<dbReference type="AlphaFoldDB" id="A0A323UNA4"/>
<dbReference type="InterPro" id="IPR023198">
    <property type="entry name" value="PGP-like_dom2"/>
</dbReference>
<dbReference type="Gene3D" id="1.10.150.240">
    <property type="entry name" value="Putative phosphatase, domain 2"/>
    <property type="match status" value="1"/>
</dbReference>
<comment type="caution">
    <text evidence="5">The sequence shown here is derived from an EMBL/GenBank/DDBJ whole genome shotgun (WGS) entry which is preliminary data.</text>
</comment>
<dbReference type="GO" id="GO:0046872">
    <property type="term" value="F:metal ion binding"/>
    <property type="evidence" value="ECO:0007669"/>
    <property type="project" value="UniProtKB-KW"/>
</dbReference>
<dbReference type="InterPro" id="IPR006439">
    <property type="entry name" value="HAD-SF_hydro_IA"/>
</dbReference>
<evidence type="ECO:0000256" key="4">
    <source>
        <dbReference type="ARBA" id="ARBA00022842"/>
    </source>
</evidence>
<dbReference type="PANTHER" id="PTHR46193">
    <property type="entry name" value="6-PHOSPHOGLUCONATE PHOSPHATASE"/>
    <property type="match status" value="1"/>
</dbReference>
<sequence length="219" mass="23878">MMVELLIFDFDGVIADSEGLACDVLADYATELGAPMTRQQALDRFTGKRINDVWSAVQQIAQRPLLGFPEELQRRTLAVFNSQLREVTGVTKFLEDHSHFRRCIASSSAPERIRFSLSLLKLDGYFGDNVFSANEVARGKPFPDVFLYAAQKMRVDPSRIVVIEDSPGGVQAASAAGMMVIGLLAADHIGPDHGTKLRAAGATWIASSYDEIATILAGM</sequence>
<protein>
    <submittedName>
        <fullName evidence="5">Hydrolase</fullName>
    </submittedName>
</protein>
<proteinExistence type="inferred from homology"/>
<evidence type="ECO:0000256" key="2">
    <source>
        <dbReference type="ARBA" id="ARBA00006171"/>
    </source>
</evidence>
<gene>
    <name evidence="5" type="ORF">DNX69_00775</name>
</gene>
<dbReference type="SFLD" id="SFLDG01135">
    <property type="entry name" value="C1.5.6:_HAD__Beta-PGM__Phospha"/>
    <property type="match status" value="1"/>
</dbReference>
<keyword evidence="4" id="KW-0460">Magnesium</keyword>
<evidence type="ECO:0000313" key="6">
    <source>
        <dbReference type="Proteomes" id="UP000248134"/>
    </source>
</evidence>
<dbReference type="Proteomes" id="UP000248134">
    <property type="component" value="Unassembled WGS sequence"/>
</dbReference>
<dbReference type="InterPro" id="IPR036412">
    <property type="entry name" value="HAD-like_sf"/>
</dbReference>
<keyword evidence="3" id="KW-0479">Metal-binding</keyword>
<dbReference type="InterPro" id="IPR051600">
    <property type="entry name" value="Beta-PGM-like"/>
</dbReference>
<dbReference type="NCBIfam" id="TIGR01509">
    <property type="entry name" value="HAD-SF-IA-v3"/>
    <property type="match status" value="1"/>
</dbReference>
<dbReference type="EMBL" id="QKQS01000001">
    <property type="protein sequence ID" value="PZA13994.1"/>
    <property type="molecule type" value="Genomic_DNA"/>
</dbReference>
<evidence type="ECO:0000256" key="1">
    <source>
        <dbReference type="ARBA" id="ARBA00001946"/>
    </source>
</evidence>
<dbReference type="InterPro" id="IPR041492">
    <property type="entry name" value="HAD_2"/>
</dbReference>
<dbReference type="Pfam" id="PF13419">
    <property type="entry name" value="HAD_2"/>
    <property type="match status" value="1"/>
</dbReference>